<reference evidence="2 3" key="1">
    <citation type="submission" date="2018-02" db="EMBL/GenBank/DDBJ databases">
        <title>Draft genome sequences of Elsinoe sp., causing black scab on jojoba.</title>
        <authorList>
            <person name="Stodart B."/>
            <person name="Jeffress S."/>
            <person name="Ash G."/>
            <person name="Arun Chinnappa K."/>
        </authorList>
    </citation>
    <scope>NUCLEOTIDE SEQUENCE [LARGE SCALE GENOMIC DNA]</scope>
    <source>
        <strain evidence="2 3">Hillstone_2</strain>
    </source>
</reference>
<dbReference type="AlphaFoldDB" id="A0A4U7AYX8"/>
<dbReference type="SUPFAM" id="SSF53167">
    <property type="entry name" value="Purine and uridine phosphorylases"/>
    <property type="match status" value="1"/>
</dbReference>
<dbReference type="Pfam" id="PF01048">
    <property type="entry name" value="PNP_UDP_1"/>
    <property type="match status" value="1"/>
</dbReference>
<accession>A0A4U7AYX8</accession>
<feature type="domain" description="Nucleoside phosphorylase" evidence="1">
    <location>
        <begin position="14"/>
        <end position="131"/>
    </location>
</feature>
<dbReference type="PANTHER" id="PTHR46082">
    <property type="entry name" value="ATP/GTP-BINDING PROTEIN-RELATED"/>
    <property type="match status" value="1"/>
</dbReference>
<comment type="caution">
    <text evidence="2">The sequence shown here is derived from an EMBL/GenBank/DDBJ whole genome shotgun (WGS) entry which is preliminary data.</text>
</comment>
<evidence type="ECO:0000313" key="3">
    <source>
        <dbReference type="Proteomes" id="UP000308133"/>
    </source>
</evidence>
<dbReference type="Gene3D" id="3.40.50.1580">
    <property type="entry name" value="Nucleoside phosphorylase domain"/>
    <property type="match status" value="1"/>
</dbReference>
<dbReference type="EMBL" id="PTQR01000050">
    <property type="protein sequence ID" value="TKX23883.1"/>
    <property type="molecule type" value="Genomic_DNA"/>
</dbReference>
<sequence length="922" mass="103044">MLMLQQADRSDINVAIVCALTLEADAVHAVLDSIDVYNERGFERAPGDLNSYTLGTIQSHNVVVVHLGGMGLMGAATASAAIGHSFPNVRLALVVGICGGVPVLSNGTDILLGDLIVSTCLVQHDFGRQYDSAFERKRDIEDAIGRPHSSIRSFLSKLQTRLIKQSLGSDTFASLHRLIATYPEYALPTTERTSFFEPSYIHKHRPTDGGFECKECDANVVCKEAREASCRELGCREDQQLSRSRSGVVHSEARPAIHFGRVGCGNTVIKSGTYRDLIARAENLIAFEMESASVWDCHPTLVVKAVCDYADSHKNKAWQKYAAAVAAAGAKAILQHWPSQSPSRNISRPKPDSEPINKHWLISRELSTWFTGREDTVQWIESILRHHLAGTCPTSPCRVVITGLGGQGKSELCLKLAKLLRQSFWGVFWIDVSTHEQAVKGYKDMATRIGGCADSLEYAKSSLENISTPWLLVLDNADDVERDYQEYLPSSDIGAVLLTSRNHQCSRYASPNSAHCTLEGLDKAAAEELVLHITDEEPGMHTSLAVRAICELLDYHTLALVQAGSYIRKGFCKLSEYPMKFEQNKRPMMKQHETQARSRHGSVYATFEISASSLSHDALQLLSIMSMWASSPFPVCMFKVVWHWALEIIRKGPTDTDVRYPTSWHAHRLIDLMGLPAPNTSDITAGPRRERACNNNEDIQIQNSNSGSAKHQEVAEEFDSTRLMGAVDLLCALALLKLEKRKDDLYLTMHPLVHEWARVRQVPWLKKFYWVSAACFFTFSAETVLWDQYSSMLQPHLLSLTDGLSGMILVQEPQLMIAKILYALADLLSDEQLYVHLRMLLAQLPSDFTMTSTVYNSLATHFYTLLAFSHWYAGDNIRAEAQFLDIRKFYQSQGMATTHGDFLDVEYHIGRTQNKCSEYATR</sequence>
<evidence type="ECO:0000313" key="2">
    <source>
        <dbReference type="EMBL" id="TKX23883.1"/>
    </source>
</evidence>
<dbReference type="InterPro" id="IPR027417">
    <property type="entry name" value="P-loop_NTPase"/>
</dbReference>
<dbReference type="InterPro" id="IPR053137">
    <property type="entry name" value="NLR-like"/>
</dbReference>
<dbReference type="GO" id="GO:0009116">
    <property type="term" value="P:nucleoside metabolic process"/>
    <property type="evidence" value="ECO:0007669"/>
    <property type="project" value="InterPro"/>
</dbReference>
<proteinExistence type="predicted"/>
<dbReference type="InterPro" id="IPR000845">
    <property type="entry name" value="Nucleoside_phosphorylase_d"/>
</dbReference>
<dbReference type="Gene3D" id="3.40.50.300">
    <property type="entry name" value="P-loop containing nucleotide triphosphate hydrolases"/>
    <property type="match status" value="1"/>
</dbReference>
<dbReference type="PANTHER" id="PTHR46082:SF6">
    <property type="entry name" value="AAA+ ATPASE DOMAIN-CONTAINING PROTEIN-RELATED"/>
    <property type="match status" value="1"/>
</dbReference>
<dbReference type="InterPro" id="IPR035994">
    <property type="entry name" value="Nucleoside_phosphorylase_sf"/>
</dbReference>
<protein>
    <submittedName>
        <fullName evidence="2">Phosphorylase-like protein 4</fullName>
    </submittedName>
</protein>
<gene>
    <name evidence="2" type="ORF">C1H76_3821</name>
</gene>
<dbReference type="GO" id="GO:0003824">
    <property type="term" value="F:catalytic activity"/>
    <property type="evidence" value="ECO:0007669"/>
    <property type="project" value="InterPro"/>
</dbReference>
<dbReference type="SUPFAM" id="SSF52540">
    <property type="entry name" value="P-loop containing nucleoside triphosphate hydrolases"/>
    <property type="match status" value="1"/>
</dbReference>
<dbReference type="Proteomes" id="UP000308133">
    <property type="component" value="Unassembled WGS sequence"/>
</dbReference>
<name>A0A4U7AYX8_9PEZI</name>
<organism evidence="2 3">
    <name type="scientific">Elsinoe australis</name>
    <dbReference type="NCBI Taxonomy" id="40998"/>
    <lineage>
        <taxon>Eukaryota</taxon>
        <taxon>Fungi</taxon>
        <taxon>Dikarya</taxon>
        <taxon>Ascomycota</taxon>
        <taxon>Pezizomycotina</taxon>
        <taxon>Dothideomycetes</taxon>
        <taxon>Dothideomycetidae</taxon>
        <taxon>Myriangiales</taxon>
        <taxon>Elsinoaceae</taxon>
        <taxon>Elsinoe</taxon>
    </lineage>
</organism>
<evidence type="ECO:0000259" key="1">
    <source>
        <dbReference type="Pfam" id="PF01048"/>
    </source>
</evidence>